<evidence type="ECO:0000313" key="12">
    <source>
        <dbReference type="Proteomes" id="UP000318050"/>
    </source>
</evidence>
<feature type="chain" id="PRO_5021908067" evidence="8">
    <location>
        <begin position="32"/>
        <end position="688"/>
    </location>
</feature>
<dbReference type="GO" id="GO:0016485">
    <property type="term" value="P:protein processing"/>
    <property type="evidence" value="ECO:0007669"/>
    <property type="project" value="TreeGrafter"/>
</dbReference>
<comment type="caution">
    <text evidence="11">The sequence shown here is derived from an EMBL/GenBank/DDBJ whole genome shotgun (WGS) entry which is preliminary data.</text>
</comment>
<evidence type="ECO:0000256" key="8">
    <source>
        <dbReference type="SAM" id="SignalP"/>
    </source>
</evidence>
<feature type="signal peptide" evidence="8">
    <location>
        <begin position="1"/>
        <end position="31"/>
    </location>
</feature>
<accession>A0A560HQK4</accession>
<keyword evidence="5" id="KW-0378">Hydrolase</keyword>
<gene>
    <name evidence="11" type="ORF">FBZ92_12997</name>
</gene>
<keyword evidence="8" id="KW-0732">Signal</keyword>
<dbReference type="Gene3D" id="1.10.1380.10">
    <property type="entry name" value="Neutral endopeptidase , domain2"/>
    <property type="match status" value="1"/>
</dbReference>
<dbReference type="GO" id="GO:0004222">
    <property type="term" value="F:metalloendopeptidase activity"/>
    <property type="evidence" value="ECO:0007669"/>
    <property type="project" value="InterPro"/>
</dbReference>
<dbReference type="EMBL" id="VITT01000029">
    <property type="protein sequence ID" value="TWB48715.1"/>
    <property type="molecule type" value="Genomic_DNA"/>
</dbReference>
<proteinExistence type="inferred from homology"/>
<dbReference type="PRINTS" id="PR00786">
    <property type="entry name" value="NEPRILYSIN"/>
</dbReference>
<sequence>MSKPIAGILNRAAPIALATALVALPLVAAQAAESAKPAAKASATDAALPQVDDSVDPCQNFYQYACGPWIKANPIPSDQSRWGSFNALHERNQQILKAALEDIVAHPSADNQRVGDFYAACMDEAGADAKGAAPIQPLLDQIKALPGKEQLPALVAALHDVGVDVFFSFGSQADFQDARQDIAVIDQGGLGLPNRDYYVREGAKFDGIRQAYVEHVSRTFQLLGDAKAAADAKAQVVMRIETDLAKASLSLADRNDPQKVNHKEPVATLSTLAPGFAWADYFKATGAPAFQTLNVTEPDFFKALQTVLAGASADDVKTYLSWHVAHAFSSNLSKAFVDERFSFYSKKLRGVEQNLPRWKRCVMETDNALGEDLGKYYVKTAFGAGQKAKMLTMVKNLKAAYSVDIDQLDWMSAETKKRAHEKLDTIVDKIGYPDKWRDYSSVVTKKDDLVGNVERATEFETKRQLAKIGKPHDRAEWLMSPPTVNAYYDPTENDINFPAGILQPPFYFAGADDAINYGAIGAVIGHEMTHGFDDQGRQYDKDGNLKDWWTAEDAKKFEARAQCVVDEYDGFVAIDDVHLNGKATLGENLADNGGHAIALKALMATLKGKAAKKDGRFSTEQKFFLGYAQVWCSNQRDDAKRDQAITDVHSLSEYRVNGVVSNNPEFAKAFNCKADAPMNRGAKACKVW</sequence>
<reference evidence="11 12" key="1">
    <citation type="submission" date="2019-06" db="EMBL/GenBank/DDBJ databases">
        <title>Genomic Encyclopedia of Type Strains, Phase IV (KMG-V): Genome sequencing to study the core and pangenomes of soil and plant-associated prokaryotes.</title>
        <authorList>
            <person name="Whitman W."/>
        </authorList>
    </citation>
    <scope>NUCLEOTIDE SEQUENCE [LARGE SCALE GENOMIC DNA]</scope>
    <source>
        <strain evidence="11 12">BR 11140</strain>
    </source>
</reference>
<dbReference type="Pfam" id="PF01431">
    <property type="entry name" value="Peptidase_M13"/>
    <property type="match status" value="1"/>
</dbReference>
<dbReference type="InterPro" id="IPR008753">
    <property type="entry name" value="Peptidase_M13_N"/>
</dbReference>
<evidence type="ECO:0000256" key="4">
    <source>
        <dbReference type="ARBA" id="ARBA00022723"/>
    </source>
</evidence>
<name>A0A560HQK4_9PROT</name>
<evidence type="ECO:0000256" key="5">
    <source>
        <dbReference type="ARBA" id="ARBA00022801"/>
    </source>
</evidence>
<dbReference type="PROSITE" id="PS51885">
    <property type="entry name" value="NEPRILYSIN"/>
    <property type="match status" value="1"/>
</dbReference>
<evidence type="ECO:0000256" key="6">
    <source>
        <dbReference type="ARBA" id="ARBA00022833"/>
    </source>
</evidence>
<evidence type="ECO:0000259" key="10">
    <source>
        <dbReference type="Pfam" id="PF05649"/>
    </source>
</evidence>
<dbReference type="GO" id="GO:0005886">
    <property type="term" value="C:plasma membrane"/>
    <property type="evidence" value="ECO:0007669"/>
    <property type="project" value="TreeGrafter"/>
</dbReference>
<feature type="domain" description="Peptidase M13 C-terminal" evidence="9">
    <location>
        <begin position="485"/>
        <end position="681"/>
    </location>
</feature>
<evidence type="ECO:0000256" key="7">
    <source>
        <dbReference type="ARBA" id="ARBA00023049"/>
    </source>
</evidence>
<evidence type="ECO:0000313" key="11">
    <source>
        <dbReference type="EMBL" id="TWB48715.1"/>
    </source>
</evidence>
<evidence type="ECO:0000256" key="1">
    <source>
        <dbReference type="ARBA" id="ARBA00001947"/>
    </source>
</evidence>
<dbReference type="OrthoDB" id="9775677at2"/>
<keyword evidence="6" id="KW-0862">Zinc</keyword>
<dbReference type="InterPro" id="IPR000718">
    <property type="entry name" value="Peptidase_M13"/>
</dbReference>
<dbReference type="GO" id="GO:0046872">
    <property type="term" value="F:metal ion binding"/>
    <property type="evidence" value="ECO:0007669"/>
    <property type="project" value="UniProtKB-KW"/>
</dbReference>
<dbReference type="AlphaFoldDB" id="A0A560HQK4"/>
<dbReference type="SUPFAM" id="SSF55486">
    <property type="entry name" value="Metalloproteases ('zincins'), catalytic domain"/>
    <property type="match status" value="1"/>
</dbReference>
<dbReference type="PANTHER" id="PTHR11733:SF167">
    <property type="entry name" value="FI17812P1-RELATED"/>
    <property type="match status" value="1"/>
</dbReference>
<dbReference type="PANTHER" id="PTHR11733">
    <property type="entry name" value="ZINC METALLOPROTEASE FAMILY M13 NEPRILYSIN-RELATED"/>
    <property type="match status" value="1"/>
</dbReference>
<evidence type="ECO:0000259" key="9">
    <source>
        <dbReference type="Pfam" id="PF01431"/>
    </source>
</evidence>
<organism evidence="11 12">
    <name type="scientific">Nitrospirillum amazonense</name>
    <dbReference type="NCBI Taxonomy" id="28077"/>
    <lineage>
        <taxon>Bacteria</taxon>
        <taxon>Pseudomonadati</taxon>
        <taxon>Pseudomonadota</taxon>
        <taxon>Alphaproteobacteria</taxon>
        <taxon>Rhodospirillales</taxon>
        <taxon>Azospirillaceae</taxon>
        <taxon>Nitrospirillum</taxon>
    </lineage>
</organism>
<evidence type="ECO:0000256" key="3">
    <source>
        <dbReference type="ARBA" id="ARBA00022670"/>
    </source>
</evidence>
<protein>
    <submittedName>
        <fullName evidence="11">Endothelin-converting enzyme/putative endopeptidase</fullName>
    </submittedName>
</protein>
<dbReference type="Gene3D" id="3.40.390.10">
    <property type="entry name" value="Collagenase (Catalytic Domain)"/>
    <property type="match status" value="1"/>
</dbReference>
<dbReference type="Proteomes" id="UP000318050">
    <property type="component" value="Unassembled WGS sequence"/>
</dbReference>
<keyword evidence="4" id="KW-0479">Metal-binding</keyword>
<evidence type="ECO:0000256" key="2">
    <source>
        <dbReference type="ARBA" id="ARBA00007357"/>
    </source>
</evidence>
<comment type="similarity">
    <text evidence="2">Belongs to the peptidase M13 family.</text>
</comment>
<keyword evidence="3" id="KW-0645">Protease</keyword>
<dbReference type="CDD" id="cd08662">
    <property type="entry name" value="M13"/>
    <property type="match status" value="1"/>
</dbReference>
<dbReference type="Pfam" id="PF05649">
    <property type="entry name" value="Peptidase_M13_N"/>
    <property type="match status" value="1"/>
</dbReference>
<dbReference type="InterPro" id="IPR018497">
    <property type="entry name" value="Peptidase_M13_C"/>
</dbReference>
<feature type="domain" description="Peptidase M13 N-terminal" evidence="10">
    <location>
        <begin position="57"/>
        <end position="433"/>
    </location>
</feature>
<keyword evidence="7" id="KW-0482">Metalloprotease</keyword>
<dbReference type="InterPro" id="IPR024079">
    <property type="entry name" value="MetalloPept_cat_dom_sf"/>
</dbReference>
<dbReference type="InterPro" id="IPR042089">
    <property type="entry name" value="Peptidase_M13_dom_2"/>
</dbReference>
<comment type="cofactor">
    <cofactor evidence="1">
        <name>Zn(2+)</name>
        <dbReference type="ChEBI" id="CHEBI:29105"/>
    </cofactor>
</comment>